<accession>A0A6A6IHR8</accession>
<evidence type="ECO:0000256" key="1">
    <source>
        <dbReference type="SAM" id="MobiDB-lite"/>
    </source>
</evidence>
<proteinExistence type="predicted"/>
<evidence type="ECO:0000313" key="2">
    <source>
        <dbReference type="EMBL" id="KAF2249739.1"/>
    </source>
</evidence>
<dbReference type="Gene3D" id="3.10.450.50">
    <property type="match status" value="1"/>
</dbReference>
<dbReference type="GeneID" id="54582105"/>
<dbReference type="EMBL" id="ML987194">
    <property type="protein sequence ID" value="KAF2249739.1"/>
    <property type="molecule type" value="Genomic_DNA"/>
</dbReference>
<evidence type="ECO:0000313" key="3">
    <source>
        <dbReference type="Proteomes" id="UP000800094"/>
    </source>
</evidence>
<reference evidence="2" key="1">
    <citation type="journal article" date="2020" name="Stud. Mycol.">
        <title>101 Dothideomycetes genomes: a test case for predicting lifestyles and emergence of pathogens.</title>
        <authorList>
            <person name="Haridas S."/>
            <person name="Albert R."/>
            <person name="Binder M."/>
            <person name="Bloem J."/>
            <person name="Labutti K."/>
            <person name="Salamov A."/>
            <person name="Andreopoulos B."/>
            <person name="Baker S."/>
            <person name="Barry K."/>
            <person name="Bills G."/>
            <person name="Bluhm B."/>
            <person name="Cannon C."/>
            <person name="Castanera R."/>
            <person name="Culley D."/>
            <person name="Daum C."/>
            <person name="Ezra D."/>
            <person name="Gonzalez J."/>
            <person name="Henrissat B."/>
            <person name="Kuo A."/>
            <person name="Liang C."/>
            <person name="Lipzen A."/>
            <person name="Lutzoni F."/>
            <person name="Magnuson J."/>
            <person name="Mondo S."/>
            <person name="Nolan M."/>
            <person name="Ohm R."/>
            <person name="Pangilinan J."/>
            <person name="Park H.-J."/>
            <person name="Ramirez L."/>
            <person name="Alfaro M."/>
            <person name="Sun H."/>
            <person name="Tritt A."/>
            <person name="Yoshinaga Y."/>
            <person name="Zwiers L.-H."/>
            <person name="Turgeon B."/>
            <person name="Goodwin S."/>
            <person name="Spatafora J."/>
            <person name="Crous P."/>
            <person name="Grigoriev I."/>
        </authorList>
    </citation>
    <scope>NUCLEOTIDE SEQUENCE</scope>
    <source>
        <strain evidence="2">CBS 122368</strain>
    </source>
</reference>
<gene>
    <name evidence="2" type="ORF">BU26DRAFT_518297</name>
</gene>
<protein>
    <submittedName>
        <fullName evidence="2">Uncharacterized protein</fullName>
    </submittedName>
</protein>
<organism evidence="2 3">
    <name type="scientific">Trematosphaeria pertusa</name>
    <dbReference type="NCBI Taxonomy" id="390896"/>
    <lineage>
        <taxon>Eukaryota</taxon>
        <taxon>Fungi</taxon>
        <taxon>Dikarya</taxon>
        <taxon>Ascomycota</taxon>
        <taxon>Pezizomycotina</taxon>
        <taxon>Dothideomycetes</taxon>
        <taxon>Pleosporomycetidae</taxon>
        <taxon>Pleosporales</taxon>
        <taxon>Massarineae</taxon>
        <taxon>Trematosphaeriaceae</taxon>
        <taxon>Trematosphaeria</taxon>
    </lineage>
</organism>
<keyword evidence="3" id="KW-1185">Reference proteome</keyword>
<dbReference type="RefSeq" id="XP_033684743.1">
    <property type="nucleotide sequence ID" value="XM_033828775.1"/>
</dbReference>
<feature type="region of interest" description="Disordered" evidence="1">
    <location>
        <begin position="1"/>
        <end position="24"/>
    </location>
</feature>
<dbReference type="OrthoDB" id="3758478at2759"/>
<dbReference type="Proteomes" id="UP000800094">
    <property type="component" value="Unassembled WGS sequence"/>
</dbReference>
<name>A0A6A6IHR8_9PLEO</name>
<sequence>MEIQRSDPQSQSPTTTRSQTLPSPESLLATAKSYLNVFTTLNASTIAHIQTSDYTHEFAPQSTNPPGLLSRAEFADFVSHLRSVIHDFKVTAREIWPNPSLRQVVIRADSAPAFRDEVKDGEDEDEWTYRGEYISILTFDQKREKVSRALEFVDSKGTDRVKALIARAWAKKESLERK</sequence>
<dbReference type="AlphaFoldDB" id="A0A6A6IHR8"/>